<keyword evidence="6" id="KW-1185">Reference proteome</keyword>
<evidence type="ECO:0000256" key="3">
    <source>
        <dbReference type="ARBA" id="ARBA00023274"/>
    </source>
</evidence>
<comment type="similarity">
    <text evidence="1">Belongs to the eukaryotic ribosomal protein P1/P2 family.</text>
</comment>
<dbReference type="AlphaFoldDB" id="A0A0V0R7S0"/>
<dbReference type="HAMAP" id="MF_01478">
    <property type="entry name" value="Ribosomal_L12_arch"/>
    <property type="match status" value="1"/>
</dbReference>
<organism evidence="5 6">
    <name type="scientific">Pseudocohnilembus persalinus</name>
    <name type="common">Ciliate</name>
    <dbReference type="NCBI Taxonomy" id="266149"/>
    <lineage>
        <taxon>Eukaryota</taxon>
        <taxon>Sar</taxon>
        <taxon>Alveolata</taxon>
        <taxon>Ciliophora</taxon>
        <taxon>Intramacronucleata</taxon>
        <taxon>Oligohymenophorea</taxon>
        <taxon>Scuticociliatia</taxon>
        <taxon>Philasterida</taxon>
        <taxon>Pseudocohnilembidae</taxon>
        <taxon>Pseudocohnilembus</taxon>
    </lineage>
</organism>
<dbReference type="Pfam" id="PF00428">
    <property type="entry name" value="Ribosomal_60s"/>
    <property type="match status" value="1"/>
</dbReference>
<dbReference type="InParanoid" id="A0A0V0R7S0"/>
<dbReference type="GO" id="GO:0002181">
    <property type="term" value="P:cytoplasmic translation"/>
    <property type="evidence" value="ECO:0007669"/>
    <property type="project" value="TreeGrafter"/>
</dbReference>
<dbReference type="Proteomes" id="UP000054937">
    <property type="component" value="Unassembled WGS sequence"/>
</dbReference>
<dbReference type="PANTHER" id="PTHR45696:SF10">
    <property type="entry name" value="LARGE RIBOSOMAL SUBUNIT PROTEIN P1"/>
    <property type="match status" value="1"/>
</dbReference>
<reference evidence="5 6" key="1">
    <citation type="journal article" date="2015" name="Sci. Rep.">
        <title>Genome of the facultative scuticociliatosis pathogen Pseudocohnilembus persalinus provides insight into its virulence through horizontal gene transfer.</title>
        <authorList>
            <person name="Xiong J."/>
            <person name="Wang G."/>
            <person name="Cheng J."/>
            <person name="Tian M."/>
            <person name="Pan X."/>
            <person name="Warren A."/>
            <person name="Jiang C."/>
            <person name="Yuan D."/>
            <person name="Miao W."/>
        </authorList>
    </citation>
    <scope>NUCLEOTIDE SEQUENCE [LARGE SCALE GENOMIC DNA]</scope>
    <source>
        <strain evidence="5">36N120E</strain>
    </source>
</reference>
<name>A0A0V0R7S0_PSEPJ</name>
<evidence type="ECO:0000256" key="1">
    <source>
        <dbReference type="ARBA" id="ARBA00005436"/>
    </source>
</evidence>
<proteinExistence type="inferred from homology"/>
<dbReference type="EMBL" id="LDAU01000026">
    <property type="protein sequence ID" value="KRX10518.1"/>
    <property type="molecule type" value="Genomic_DNA"/>
</dbReference>
<accession>A0A0V0R7S0</accession>
<keyword evidence="2" id="KW-0689">Ribosomal protein</keyword>
<feature type="region of interest" description="Disordered" evidence="4">
    <location>
        <begin position="74"/>
        <end position="109"/>
    </location>
</feature>
<dbReference type="GO" id="GO:0003735">
    <property type="term" value="F:structural constituent of ribosome"/>
    <property type="evidence" value="ECO:0007669"/>
    <property type="project" value="InterPro"/>
</dbReference>
<sequence length="109" mass="11276">MSAQELSAPAKQSLAYSYAALLLTDIEADITADRLESILKASNVATSAALSKVFARALEGKDVKEFFAGGAGGDAPVQAQAQGQAPAAAQEEAKPEEPEEDMDMGGLFD</sequence>
<dbReference type="Gene3D" id="1.10.10.1410">
    <property type="match status" value="1"/>
</dbReference>
<evidence type="ECO:0000313" key="6">
    <source>
        <dbReference type="Proteomes" id="UP000054937"/>
    </source>
</evidence>
<feature type="compositionally biased region" description="Low complexity" evidence="4">
    <location>
        <begin position="74"/>
        <end position="90"/>
    </location>
</feature>
<comment type="caution">
    <text evidence="5">The sequence shown here is derived from an EMBL/GenBank/DDBJ whole genome shotgun (WGS) entry which is preliminary data.</text>
</comment>
<protein>
    <recommendedName>
        <fullName evidence="7">Ribosomal protein 60S</fullName>
    </recommendedName>
</protein>
<dbReference type="GO" id="GO:0006414">
    <property type="term" value="P:translational elongation"/>
    <property type="evidence" value="ECO:0007669"/>
    <property type="project" value="InterPro"/>
</dbReference>
<evidence type="ECO:0000256" key="4">
    <source>
        <dbReference type="SAM" id="MobiDB-lite"/>
    </source>
</evidence>
<evidence type="ECO:0000313" key="5">
    <source>
        <dbReference type="EMBL" id="KRX10518.1"/>
    </source>
</evidence>
<dbReference type="GO" id="GO:0043021">
    <property type="term" value="F:ribonucleoprotein complex binding"/>
    <property type="evidence" value="ECO:0007669"/>
    <property type="project" value="TreeGrafter"/>
</dbReference>
<evidence type="ECO:0008006" key="7">
    <source>
        <dbReference type="Google" id="ProtNLM"/>
    </source>
</evidence>
<dbReference type="OrthoDB" id="2194681at2759"/>
<dbReference type="FunFam" id="1.10.10.1410:FF:000002">
    <property type="entry name" value="60S acidic ribosomal protein P2"/>
    <property type="match status" value="1"/>
</dbReference>
<keyword evidence="3" id="KW-0687">Ribonucleoprotein</keyword>
<dbReference type="GO" id="GO:0022625">
    <property type="term" value="C:cytosolic large ribosomal subunit"/>
    <property type="evidence" value="ECO:0007669"/>
    <property type="project" value="TreeGrafter"/>
</dbReference>
<dbReference type="InterPro" id="IPR038716">
    <property type="entry name" value="P1/P2_N_sf"/>
</dbReference>
<dbReference type="OMA" id="EYIYAAM"/>
<dbReference type="GO" id="GO:0030295">
    <property type="term" value="F:protein kinase activator activity"/>
    <property type="evidence" value="ECO:0007669"/>
    <property type="project" value="TreeGrafter"/>
</dbReference>
<gene>
    <name evidence="5" type="ORF">PPERSA_01530</name>
</gene>
<evidence type="ECO:0000256" key="2">
    <source>
        <dbReference type="ARBA" id="ARBA00022980"/>
    </source>
</evidence>
<dbReference type="InterPro" id="IPR027534">
    <property type="entry name" value="Ribosomal_P1/P2"/>
</dbReference>
<dbReference type="PANTHER" id="PTHR45696">
    <property type="entry name" value="60S ACIDIC RIBOSOMAL PROTEIN P1"/>
    <property type="match status" value="1"/>
</dbReference>